<dbReference type="InterPro" id="IPR013783">
    <property type="entry name" value="Ig-like_fold"/>
</dbReference>
<dbReference type="STRING" id="755732.Fluta_3614"/>
<gene>
    <name evidence="4" type="ordered locus">Fluta_3614</name>
</gene>
<keyword evidence="5" id="KW-1185">Reference proteome</keyword>
<evidence type="ECO:0000313" key="4">
    <source>
        <dbReference type="EMBL" id="AEA45583.1"/>
    </source>
</evidence>
<dbReference type="EMBL" id="CP002542">
    <property type="protein sequence ID" value="AEA45583.1"/>
    <property type="molecule type" value="Genomic_DNA"/>
</dbReference>
<dbReference type="InterPro" id="IPR026444">
    <property type="entry name" value="Secre_tail"/>
</dbReference>
<protein>
    <recommendedName>
        <fullName evidence="3">Secretion system C-terminal sorting domain-containing protein</fullName>
    </recommendedName>
</protein>
<feature type="domain" description="Secretion system C-terminal sorting" evidence="3">
    <location>
        <begin position="751"/>
        <end position="816"/>
    </location>
</feature>
<dbReference type="AlphaFoldDB" id="F2IE19"/>
<feature type="signal peptide" evidence="2">
    <location>
        <begin position="1"/>
        <end position="20"/>
    </location>
</feature>
<keyword evidence="1 2" id="KW-0732">Signal</keyword>
<evidence type="ECO:0000256" key="1">
    <source>
        <dbReference type="ARBA" id="ARBA00022729"/>
    </source>
</evidence>
<dbReference type="RefSeq" id="WP_013688350.1">
    <property type="nucleotide sequence ID" value="NC_015321.1"/>
</dbReference>
<sequence length="820" mass="86812" precursor="true">MKITTAFFILFLLSPFFLIAQCPTCGNGIADAGETTLNCPSDISHTATCTSPCAQPTSFEGATGIRQAFDFVGTTTWTTAGLPTGWAFAGAPTSTTAGALPATDTYGAKAGLIQPNCTGGCTSTNGFCIGNLANSVAVNASSGANGKLGANFDGRANVAQNLSYAVLRGQGSPTLVSPTFNMSAVEGFKVQFWLFPSESSCGQTNGWGSCTGNVAFLDFSSNGGTNWTQIMQMDLNSSNIDMCTNNSTNTMWLTGSSWSRVCLTVFKSATSPGNFYTAATGSTAASGIMVSNTYFTSNFKFRIRYAQSVSCNVTATATNPGRYLAIDYPVITSGNEMIPCGISFSNMCGYGPDNNDDGVGSSTATTQTTAFGTVKRSVNQAERGVEIFNSQNSTFGSNNASGSNFSTNYDLCNAEGGDQQCIDWQANNNSSAAVYECITDWETTGISLAYYKETTPQSLGMTKVTAAGKTAAIGWRHTATLYSNCGGSLDLNAGCNGYSFRSGSLPTQFSRGFYQLATNTIGQSWTFYGATSCSHYFNGPTFAPIAIPTALPSAANYVICSGPNLVFTADVNYCSTSSFTGASTISITGPGGFSETIDGGSTGSNPITIAGEYFLTGYTPSSPNQCLDCGRTICVTVAQIDIDNCNSSLPVQLINLRALSKETSVELFWETESEKNSNHFNIERSENGSEFETIEIIQAAGNSSKVLSYQFNDLMPLTGTSYYRLKMVDLDGSNRYSSIISTISKSSDIQIFPNPNNGTFQVVGLNGLNTLELSDLQGKSIQLKETNEESISFDLKQESGVYMLRISNSKGSETLRVLVK</sequence>
<dbReference type="HOGENOM" id="CLU_344778_0_0_10"/>
<dbReference type="Gene3D" id="2.60.40.10">
    <property type="entry name" value="Immunoglobulins"/>
    <property type="match status" value="1"/>
</dbReference>
<reference evidence="4 5" key="1">
    <citation type="journal article" date="2011" name="Stand. Genomic Sci.">
        <title>Complete genome sequence of the gliding freshwater bacterium Fluviicola taffensis type strain (RW262).</title>
        <authorList>
            <person name="Woyke T."/>
            <person name="Chertkov O."/>
            <person name="Lapidus A."/>
            <person name="Nolan M."/>
            <person name="Lucas S."/>
            <person name="Del Rio T.G."/>
            <person name="Tice H."/>
            <person name="Cheng J.F."/>
            <person name="Tapia R."/>
            <person name="Han C."/>
            <person name="Goodwin L."/>
            <person name="Pitluck S."/>
            <person name="Liolios K."/>
            <person name="Pagani I."/>
            <person name="Ivanova N."/>
            <person name="Huntemann M."/>
            <person name="Mavromatis K."/>
            <person name="Mikhailova N."/>
            <person name="Pati A."/>
            <person name="Chen A."/>
            <person name="Palaniappan K."/>
            <person name="Land M."/>
            <person name="Hauser L."/>
            <person name="Brambilla E.M."/>
            <person name="Rohde M."/>
            <person name="Mwirichia R."/>
            <person name="Sikorski J."/>
            <person name="Tindall B.J."/>
            <person name="Goker M."/>
            <person name="Bristow J."/>
            <person name="Eisen J.A."/>
            <person name="Markowitz V."/>
            <person name="Hugenholtz P."/>
            <person name="Klenk H.P."/>
            <person name="Kyrpides N.C."/>
        </authorList>
    </citation>
    <scope>NUCLEOTIDE SEQUENCE [LARGE SCALE GENOMIC DNA]</scope>
    <source>
        <strain evidence="5">DSM 16823 / RW262 / RW262</strain>
    </source>
</reference>
<evidence type="ECO:0000259" key="3">
    <source>
        <dbReference type="Pfam" id="PF18962"/>
    </source>
</evidence>
<reference evidence="5" key="2">
    <citation type="submission" date="2011-02" db="EMBL/GenBank/DDBJ databases">
        <title>The complete genome of Fluviicola taffensis DSM 16823.</title>
        <authorList>
            <consortium name="US DOE Joint Genome Institute (JGI-PGF)"/>
            <person name="Lucas S."/>
            <person name="Copeland A."/>
            <person name="Lapidus A."/>
            <person name="Bruce D."/>
            <person name="Goodwin L."/>
            <person name="Pitluck S."/>
            <person name="Kyrpides N."/>
            <person name="Mavromatis K."/>
            <person name="Ivanova N."/>
            <person name="Mikhailova N."/>
            <person name="Pagani I."/>
            <person name="Chertkov O."/>
            <person name="Detter J.C."/>
            <person name="Han C."/>
            <person name="Tapia R."/>
            <person name="Land M."/>
            <person name="Hauser L."/>
            <person name="Markowitz V."/>
            <person name="Cheng J.-F."/>
            <person name="Hugenholtz P."/>
            <person name="Woyke T."/>
            <person name="Wu D."/>
            <person name="Tindall B."/>
            <person name="Pomrenke H.G."/>
            <person name="Brambilla E."/>
            <person name="Klenk H.-P."/>
            <person name="Eisen J.A."/>
        </authorList>
    </citation>
    <scope>NUCLEOTIDE SEQUENCE [LARGE SCALE GENOMIC DNA]</scope>
    <source>
        <strain evidence="5">DSM 16823 / RW262 / RW262</strain>
    </source>
</reference>
<evidence type="ECO:0000256" key="2">
    <source>
        <dbReference type="SAM" id="SignalP"/>
    </source>
</evidence>
<accession>F2IE19</accession>
<dbReference type="KEGG" id="fte:Fluta_3614"/>
<proteinExistence type="predicted"/>
<dbReference type="NCBIfam" id="TIGR04183">
    <property type="entry name" value="Por_Secre_tail"/>
    <property type="match status" value="1"/>
</dbReference>
<evidence type="ECO:0000313" key="5">
    <source>
        <dbReference type="Proteomes" id="UP000007463"/>
    </source>
</evidence>
<feature type="chain" id="PRO_5003283352" description="Secretion system C-terminal sorting domain-containing protein" evidence="2">
    <location>
        <begin position="21"/>
        <end position="820"/>
    </location>
</feature>
<name>F2IE19_FLUTR</name>
<dbReference type="Proteomes" id="UP000007463">
    <property type="component" value="Chromosome"/>
</dbReference>
<organism evidence="4 5">
    <name type="scientific">Fluviicola taffensis (strain DSM 16823 / NCIMB 13979 / RW262)</name>
    <dbReference type="NCBI Taxonomy" id="755732"/>
    <lineage>
        <taxon>Bacteria</taxon>
        <taxon>Pseudomonadati</taxon>
        <taxon>Bacteroidota</taxon>
        <taxon>Flavobacteriia</taxon>
        <taxon>Flavobacteriales</taxon>
        <taxon>Crocinitomicaceae</taxon>
        <taxon>Fluviicola</taxon>
    </lineage>
</organism>
<dbReference type="Pfam" id="PF18962">
    <property type="entry name" value="Por_Secre_tail"/>
    <property type="match status" value="1"/>
</dbReference>
<dbReference type="OrthoDB" id="1407599at2"/>
<dbReference type="eggNOG" id="COG2353">
    <property type="taxonomic scope" value="Bacteria"/>
</dbReference>